<feature type="transmembrane region" description="Helical" evidence="2">
    <location>
        <begin position="188"/>
        <end position="211"/>
    </location>
</feature>
<sequence>MGDKLGGNRGSVARDTSGRPEKETPVQGLYAEVENTKIRADNEEVGGSSPPGPTATPVTLIKRQRNRGFCLTPAGRLDWGSLMSNPYPGVSPYHPPDDANSVSKANSRSELVGFWVSFSLLTLAGIGASFLFGLMFTLASDSCNRGATGWLCDAKGPQVAFAMPWIAWALAITASLIGFGLRRRRVGALRAGVITGACLYIVIVGITWAAVVSVSG</sequence>
<gene>
    <name evidence="3" type="ORF">JHE00_09400</name>
</gene>
<dbReference type="Proteomes" id="UP000635245">
    <property type="component" value="Unassembled WGS sequence"/>
</dbReference>
<feature type="transmembrane region" description="Helical" evidence="2">
    <location>
        <begin position="112"/>
        <end position="139"/>
    </location>
</feature>
<protein>
    <submittedName>
        <fullName evidence="3">Uncharacterized protein</fullName>
    </submittedName>
</protein>
<feature type="transmembrane region" description="Helical" evidence="2">
    <location>
        <begin position="159"/>
        <end position="181"/>
    </location>
</feature>
<reference evidence="3" key="1">
    <citation type="submission" date="2020-12" db="EMBL/GenBank/DDBJ databases">
        <title>Prauserella sp. ASG 168, a novel actinomycete isolated from cave rock.</title>
        <authorList>
            <person name="Suriyachadkun C."/>
        </authorList>
    </citation>
    <scope>NUCLEOTIDE SEQUENCE</scope>
    <source>
        <strain evidence="3">ASG 168</strain>
    </source>
</reference>
<evidence type="ECO:0000256" key="2">
    <source>
        <dbReference type="SAM" id="Phobius"/>
    </source>
</evidence>
<name>A0A934V221_9PSEU</name>
<keyword evidence="4" id="KW-1185">Reference proteome</keyword>
<evidence type="ECO:0000313" key="4">
    <source>
        <dbReference type="Proteomes" id="UP000635245"/>
    </source>
</evidence>
<keyword evidence="2" id="KW-1133">Transmembrane helix</keyword>
<keyword evidence="2" id="KW-0812">Transmembrane</keyword>
<evidence type="ECO:0000313" key="3">
    <source>
        <dbReference type="EMBL" id="MBK1784541.1"/>
    </source>
</evidence>
<organism evidence="3 4">
    <name type="scientific">Prauserella cavernicola</name>
    <dbReference type="NCBI Taxonomy" id="2800127"/>
    <lineage>
        <taxon>Bacteria</taxon>
        <taxon>Bacillati</taxon>
        <taxon>Actinomycetota</taxon>
        <taxon>Actinomycetes</taxon>
        <taxon>Pseudonocardiales</taxon>
        <taxon>Pseudonocardiaceae</taxon>
        <taxon>Prauserella</taxon>
    </lineage>
</organism>
<comment type="caution">
    <text evidence="3">The sequence shown here is derived from an EMBL/GenBank/DDBJ whole genome shotgun (WGS) entry which is preliminary data.</text>
</comment>
<dbReference type="EMBL" id="JAENJH010000002">
    <property type="protein sequence ID" value="MBK1784541.1"/>
    <property type="molecule type" value="Genomic_DNA"/>
</dbReference>
<keyword evidence="2" id="KW-0472">Membrane</keyword>
<proteinExistence type="predicted"/>
<accession>A0A934V221</accession>
<dbReference type="AlphaFoldDB" id="A0A934V221"/>
<feature type="region of interest" description="Disordered" evidence="1">
    <location>
        <begin position="1"/>
        <end position="58"/>
    </location>
</feature>
<evidence type="ECO:0000256" key="1">
    <source>
        <dbReference type="SAM" id="MobiDB-lite"/>
    </source>
</evidence>
<dbReference type="RefSeq" id="WP_200317024.1">
    <property type="nucleotide sequence ID" value="NZ_JAENJH010000002.1"/>
</dbReference>